<protein>
    <submittedName>
        <fullName evidence="1">Uncharacterized protein</fullName>
    </submittedName>
</protein>
<dbReference type="Proteomes" id="UP001501585">
    <property type="component" value="Unassembled WGS sequence"/>
</dbReference>
<dbReference type="EMBL" id="BAAAPC010000017">
    <property type="protein sequence ID" value="GAA2006970.1"/>
    <property type="molecule type" value="Genomic_DNA"/>
</dbReference>
<sequence>MIPLPSNEGKWDLFSATPASTIVLRFGISEMITAMVGKIVDRVRADTGEVAVVASRGEPGVPVAAGMSGLTWHVGC</sequence>
<name>A0ABN3IDV8_9ACTN</name>
<evidence type="ECO:0000313" key="1">
    <source>
        <dbReference type="EMBL" id="GAA2006970.1"/>
    </source>
</evidence>
<organism evidence="1 2">
    <name type="scientific">Nocardiopsis rhodophaea</name>
    <dbReference type="NCBI Taxonomy" id="280238"/>
    <lineage>
        <taxon>Bacteria</taxon>
        <taxon>Bacillati</taxon>
        <taxon>Actinomycetota</taxon>
        <taxon>Actinomycetes</taxon>
        <taxon>Streptosporangiales</taxon>
        <taxon>Nocardiopsidaceae</taxon>
        <taxon>Nocardiopsis</taxon>
    </lineage>
</organism>
<gene>
    <name evidence="1" type="ORF">GCM10009799_38110</name>
</gene>
<reference evidence="1 2" key="1">
    <citation type="journal article" date="2019" name="Int. J. Syst. Evol. Microbiol.">
        <title>The Global Catalogue of Microorganisms (GCM) 10K type strain sequencing project: providing services to taxonomists for standard genome sequencing and annotation.</title>
        <authorList>
            <consortium name="The Broad Institute Genomics Platform"/>
            <consortium name="The Broad Institute Genome Sequencing Center for Infectious Disease"/>
            <person name="Wu L."/>
            <person name="Ma J."/>
        </authorList>
    </citation>
    <scope>NUCLEOTIDE SEQUENCE [LARGE SCALE GENOMIC DNA]</scope>
    <source>
        <strain evidence="1 2">JCM 15313</strain>
    </source>
</reference>
<proteinExistence type="predicted"/>
<evidence type="ECO:0000313" key="2">
    <source>
        <dbReference type="Proteomes" id="UP001501585"/>
    </source>
</evidence>
<keyword evidence="2" id="KW-1185">Reference proteome</keyword>
<comment type="caution">
    <text evidence="1">The sequence shown here is derived from an EMBL/GenBank/DDBJ whole genome shotgun (WGS) entry which is preliminary data.</text>
</comment>
<accession>A0ABN3IDV8</accession>